<organism evidence="1 2">
    <name type="scientific">Juglans regia</name>
    <name type="common">English walnut</name>
    <dbReference type="NCBI Taxonomy" id="51240"/>
    <lineage>
        <taxon>Eukaryota</taxon>
        <taxon>Viridiplantae</taxon>
        <taxon>Streptophyta</taxon>
        <taxon>Embryophyta</taxon>
        <taxon>Tracheophyta</taxon>
        <taxon>Spermatophyta</taxon>
        <taxon>Magnoliopsida</taxon>
        <taxon>eudicotyledons</taxon>
        <taxon>Gunneridae</taxon>
        <taxon>Pentapetalae</taxon>
        <taxon>rosids</taxon>
        <taxon>fabids</taxon>
        <taxon>Fagales</taxon>
        <taxon>Juglandaceae</taxon>
        <taxon>Juglans</taxon>
    </lineage>
</organism>
<protein>
    <submittedName>
        <fullName evidence="2">Red chlorophyll catabolite reductase-like</fullName>
    </submittedName>
</protein>
<dbReference type="GO" id="GO:0009507">
    <property type="term" value="C:chloroplast"/>
    <property type="evidence" value="ECO:0000318"/>
    <property type="project" value="GO_Central"/>
</dbReference>
<dbReference type="STRING" id="51240.A0A2I4DVU3"/>
<reference evidence="2" key="1">
    <citation type="submission" date="2025-08" db="UniProtKB">
        <authorList>
            <consortium name="RefSeq"/>
        </authorList>
    </citation>
    <scope>IDENTIFICATION</scope>
    <source>
        <tissue evidence="2">Leaves</tissue>
    </source>
</reference>
<dbReference type="GO" id="GO:0051743">
    <property type="term" value="F:red chlorophyll catabolite reductase activity"/>
    <property type="evidence" value="ECO:0000318"/>
    <property type="project" value="GO_Central"/>
</dbReference>
<dbReference type="Pfam" id="PF06405">
    <property type="entry name" value="RCC_reductase"/>
    <property type="match status" value="1"/>
</dbReference>
<dbReference type="GO" id="GO:0015996">
    <property type="term" value="P:chlorophyll catabolic process"/>
    <property type="evidence" value="ECO:0000318"/>
    <property type="project" value="GO_Central"/>
</dbReference>
<dbReference type="KEGG" id="jre:108983930"/>
<dbReference type="Gramene" id="Jr07_02030_p1">
    <property type="protein sequence ID" value="cds.Jr07_02030_p1"/>
    <property type="gene ID" value="Jr07_02030"/>
</dbReference>
<dbReference type="RefSeq" id="XP_018811265.2">
    <property type="nucleotide sequence ID" value="XM_018955720.2"/>
</dbReference>
<sequence>MAFTFPPPPHVVPLRLSRAGPPCPCLSSSSFSAFPTPPPLILSRMEQQTRASKLMEFPHLLAPHRDTMLGLISAIESRLGNHLLPSSVPSDVEYYQNESGTSQGTLSIRCGVDTSPIDFILASWLHLEQPSGGGALEITNIAGYLKSSTDIPHFQFELVQCSPTFLILFLDLIPRKDTVLHPDYLKTFYEDTQLEACRQRLARLPEVQPYFSSSLYFRRVVSSTGILVGIKCEDGTGTGTERVEEIIGEHVGPIANEVMGIWVDMCVDGGGREVSEIEQRAELEKRDMLIKRKAIEMDLSSSMPKQFGHEVADRVLRVIKSAYNIT</sequence>
<dbReference type="InterPro" id="IPR009439">
    <property type="entry name" value="RCC_reductase"/>
</dbReference>
<gene>
    <name evidence="2" type="primary">LOC108983930</name>
</gene>
<proteinExistence type="predicted"/>
<dbReference type="Gene3D" id="3.40.1500.20">
    <property type="match status" value="1"/>
</dbReference>
<dbReference type="Proteomes" id="UP000235220">
    <property type="component" value="Chromosome 7"/>
</dbReference>
<name>A0A2I4DVU3_JUGRE</name>
<dbReference type="AlphaFoldDB" id="A0A2I4DVU3"/>
<keyword evidence="1" id="KW-1185">Reference proteome</keyword>
<evidence type="ECO:0000313" key="1">
    <source>
        <dbReference type="Proteomes" id="UP000235220"/>
    </source>
</evidence>
<dbReference type="PANTHER" id="PTHR34685:SF3">
    <property type="entry name" value="RED CHLOROPHYLL CATABOLITE REDUCTASE"/>
    <property type="match status" value="1"/>
</dbReference>
<accession>A0A2I4DVU3</accession>
<dbReference type="PANTHER" id="PTHR34685">
    <property type="entry name" value="RED CHLOROPHYLL CATABOLITE REDUCTASE, CHLOROPLASTIC"/>
    <property type="match status" value="1"/>
</dbReference>
<dbReference type="GeneID" id="108983930"/>
<evidence type="ECO:0000313" key="2">
    <source>
        <dbReference type="RefSeq" id="XP_018811265.2"/>
    </source>
</evidence>
<dbReference type="OrthoDB" id="26525at2759"/>